<accession>A0A0K0D6E0</accession>
<keyword evidence="1" id="KW-1185">Reference proteome</keyword>
<reference evidence="1" key="1">
    <citation type="submission" date="2012-09" db="EMBL/GenBank/DDBJ databases">
        <authorList>
            <person name="Martin A.A."/>
        </authorList>
    </citation>
    <scope>NUCLEOTIDE SEQUENCE</scope>
</reference>
<sequence>MGVRRRMTCREASDELVKLDEENKLDSFRSTTISQTNVYGEIINRFLHPPTLVAFLTGTKGAVKLTKEEVNALSRLKSAFFPSFDDCASVEELEERATSAAMIVSYIFSEAPHVIDEEAGLNGTLFLIIVHIFEVLLNRLETVLLL</sequence>
<organism evidence="1 2">
    <name type="scientific">Angiostrongylus cantonensis</name>
    <name type="common">Rat lungworm</name>
    <dbReference type="NCBI Taxonomy" id="6313"/>
    <lineage>
        <taxon>Eukaryota</taxon>
        <taxon>Metazoa</taxon>
        <taxon>Ecdysozoa</taxon>
        <taxon>Nematoda</taxon>
        <taxon>Chromadorea</taxon>
        <taxon>Rhabditida</taxon>
        <taxon>Rhabditina</taxon>
        <taxon>Rhabditomorpha</taxon>
        <taxon>Strongyloidea</taxon>
        <taxon>Metastrongylidae</taxon>
        <taxon>Angiostrongylus</taxon>
    </lineage>
</organism>
<evidence type="ECO:0000313" key="1">
    <source>
        <dbReference type="Proteomes" id="UP000035642"/>
    </source>
</evidence>
<dbReference type="WBParaSite" id="ACAC_0000563501-mRNA-1">
    <property type="protein sequence ID" value="ACAC_0000563501-mRNA-1"/>
    <property type="gene ID" value="ACAC_0000563501"/>
</dbReference>
<evidence type="ECO:0000313" key="2">
    <source>
        <dbReference type="WBParaSite" id="ACAC_0000563501-mRNA-1"/>
    </source>
</evidence>
<reference evidence="2" key="2">
    <citation type="submission" date="2017-02" db="UniProtKB">
        <authorList>
            <consortium name="WormBaseParasite"/>
        </authorList>
    </citation>
    <scope>IDENTIFICATION</scope>
</reference>
<dbReference type="Proteomes" id="UP000035642">
    <property type="component" value="Unassembled WGS sequence"/>
</dbReference>
<dbReference type="AlphaFoldDB" id="A0A0K0D6E0"/>
<name>A0A0K0D6E0_ANGCA</name>
<proteinExistence type="predicted"/>
<protein>
    <submittedName>
        <fullName evidence="2">Uncharacterized protein</fullName>
    </submittedName>
</protein>